<evidence type="ECO:0000313" key="3">
    <source>
        <dbReference type="Proteomes" id="UP000185511"/>
    </source>
</evidence>
<evidence type="ECO:0000313" key="2">
    <source>
        <dbReference type="EMBL" id="APU17565.1"/>
    </source>
</evidence>
<feature type="transmembrane region" description="Helical" evidence="1">
    <location>
        <begin position="20"/>
        <end position="36"/>
    </location>
</feature>
<feature type="transmembrane region" description="Helical" evidence="1">
    <location>
        <begin position="48"/>
        <end position="68"/>
    </location>
</feature>
<accession>A0AAC9LIN3</accession>
<reference evidence="3" key="1">
    <citation type="submission" date="2016-06" db="EMBL/GenBank/DDBJ databases">
        <title>Complete genome sequence of Actinoalloteichus fjordicus DSM 46855 (=ADI127-17), type strain of the new species Actinoalloteichus fjordicus.</title>
        <authorList>
            <person name="Ruckert C."/>
            <person name="Nouioui I."/>
            <person name="Willmese J."/>
            <person name="van Wezel G."/>
            <person name="Klenk H.-P."/>
            <person name="Kalinowski J."/>
            <person name="Zotchev S.B."/>
        </authorList>
    </citation>
    <scope>NUCLEOTIDE SEQUENCE [LARGE SCALE GENOMIC DNA]</scope>
    <source>
        <strain evidence="3">ADI127-7</strain>
    </source>
</reference>
<dbReference type="KEGG" id="acad:UA74_27820"/>
<name>A0AAC9LIN3_9PSEU</name>
<sequence length="74" mass="8032">MAERADKQKAVRRRGPMDLLTLIGGVIALLIAAYTFSDGNDWLPLLNLRWVLAAGAVTIGLALLAGSLRSRRED</sequence>
<dbReference type="EMBL" id="CP016076">
    <property type="protein sequence ID" value="APU17565.1"/>
    <property type="molecule type" value="Genomic_DNA"/>
</dbReference>
<dbReference type="RefSeq" id="WP_075742872.1">
    <property type="nucleotide sequence ID" value="NZ_CP016076.1"/>
</dbReference>
<dbReference type="Proteomes" id="UP000185511">
    <property type="component" value="Chromosome"/>
</dbReference>
<keyword evidence="1" id="KW-0812">Transmembrane</keyword>
<organism evidence="2 3">
    <name type="scientific">Actinoalloteichus fjordicus</name>
    <dbReference type="NCBI Taxonomy" id="1612552"/>
    <lineage>
        <taxon>Bacteria</taxon>
        <taxon>Bacillati</taxon>
        <taxon>Actinomycetota</taxon>
        <taxon>Actinomycetes</taxon>
        <taxon>Pseudonocardiales</taxon>
        <taxon>Pseudonocardiaceae</taxon>
        <taxon>Actinoalloteichus</taxon>
    </lineage>
</organism>
<proteinExistence type="predicted"/>
<gene>
    <name evidence="2" type="ORF">UA74_27820</name>
</gene>
<protein>
    <submittedName>
        <fullName evidence="2">Uncharacterized protein</fullName>
    </submittedName>
</protein>
<keyword evidence="1" id="KW-1133">Transmembrane helix</keyword>
<dbReference type="AlphaFoldDB" id="A0AAC9LIN3"/>
<keyword evidence="3" id="KW-1185">Reference proteome</keyword>
<keyword evidence="1" id="KW-0472">Membrane</keyword>
<evidence type="ECO:0000256" key="1">
    <source>
        <dbReference type="SAM" id="Phobius"/>
    </source>
</evidence>